<proteinExistence type="predicted"/>
<dbReference type="PROSITE" id="PS50177">
    <property type="entry name" value="NTF2_DOMAIN"/>
    <property type="match status" value="1"/>
</dbReference>
<comment type="function">
    <text evidence="1">Has a role in nuclear-cytoplasmic transport of proteins and mRNAs.</text>
</comment>
<dbReference type="Gene3D" id="3.10.450.50">
    <property type="match status" value="1"/>
</dbReference>
<keyword evidence="1" id="KW-0653">Protein transport</keyword>
<dbReference type="InterPro" id="IPR045875">
    <property type="entry name" value="NTF2"/>
</dbReference>
<evidence type="ECO:0000313" key="4">
    <source>
        <dbReference type="RefSeq" id="XP_002731526.1"/>
    </source>
</evidence>
<feature type="domain" description="NTF2" evidence="2">
    <location>
        <begin position="16"/>
        <end position="131"/>
    </location>
</feature>
<dbReference type="SUPFAM" id="SSF54427">
    <property type="entry name" value="NTF2-like"/>
    <property type="match status" value="1"/>
</dbReference>
<protein>
    <recommendedName>
        <fullName evidence="1">NTF2-related export protein</fullName>
    </recommendedName>
</protein>
<dbReference type="RefSeq" id="XP_002731526.1">
    <property type="nucleotide sequence ID" value="XM_002731480.1"/>
</dbReference>
<keyword evidence="1" id="KW-0963">Cytoplasm</keyword>
<accession>A0ABM0GJZ4</accession>
<organism evidence="3 4">
    <name type="scientific">Saccoglossus kowalevskii</name>
    <name type="common">Acorn worm</name>
    <dbReference type="NCBI Taxonomy" id="10224"/>
    <lineage>
        <taxon>Eukaryota</taxon>
        <taxon>Metazoa</taxon>
        <taxon>Hemichordata</taxon>
        <taxon>Enteropneusta</taxon>
        <taxon>Harrimaniidae</taxon>
        <taxon>Saccoglossus</taxon>
    </lineage>
</organism>
<keyword evidence="1" id="KW-0813">Transport</keyword>
<dbReference type="CDD" id="cd00780">
    <property type="entry name" value="NTF2"/>
    <property type="match status" value="1"/>
</dbReference>
<evidence type="ECO:0000256" key="1">
    <source>
        <dbReference type="RuleBase" id="RU369002"/>
    </source>
</evidence>
<keyword evidence="1" id="KW-0539">Nucleus</keyword>
<dbReference type="Pfam" id="PF02136">
    <property type="entry name" value="NTF2"/>
    <property type="match status" value="1"/>
</dbReference>
<gene>
    <name evidence="4" type="primary">LOC100368921</name>
</gene>
<reference evidence="4" key="1">
    <citation type="submission" date="2025-08" db="UniProtKB">
        <authorList>
            <consortium name="RefSeq"/>
        </authorList>
    </citation>
    <scope>IDENTIFICATION</scope>
    <source>
        <tissue evidence="4">Testes</tissue>
    </source>
</reference>
<dbReference type="InterPro" id="IPR032710">
    <property type="entry name" value="NTF2-like_dom_sf"/>
</dbReference>
<sequence>MAASDFKIKIAQACQAGEEFQKIYYDSLDKRRNKLSKLYSADASLVWNGNACSGSQQITKFYEQLPTSDFRVDTLDCQPIAEEATNGVTSVLVTVSGTVKFEGNRMQGFNQTFVLAQTGDVWKVASDSFRFHE</sequence>
<keyword evidence="3" id="KW-1185">Reference proteome</keyword>
<dbReference type="PANTHER" id="PTHR12612">
    <property type="entry name" value="NUCLEAR TRANSPORT FACTOR 2"/>
    <property type="match status" value="1"/>
</dbReference>
<dbReference type="InterPro" id="IPR018222">
    <property type="entry name" value="Nuclear_transport_factor_2_euk"/>
</dbReference>
<dbReference type="Proteomes" id="UP000694865">
    <property type="component" value="Unplaced"/>
</dbReference>
<dbReference type="InterPro" id="IPR002075">
    <property type="entry name" value="NTF2_dom"/>
</dbReference>
<dbReference type="GeneID" id="100368921"/>
<comment type="subcellular location">
    <subcellularLocation>
        <location evidence="1">Cytoplasm</location>
    </subcellularLocation>
    <subcellularLocation>
        <location evidence="1">Nucleus</location>
    </subcellularLocation>
</comment>
<evidence type="ECO:0000259" key="2">
    <source>
        <dbReference type="PROSITE" id="PS50177"/>
    </source>
</evidence>
<evidence type="ECO:0000313" key="3">
    <source>
        <dbReference type="Proteomes" id="UP000694865"/>
    </source>
</evidence>
<name>A0ABM0GJZ4_SACKO</name>